<accession>A0A2M7BY71</accession>
<protein>
    <submittedName>
        <fullName evidence="3">Uncharacterized protein</fullName>
    </submittedName>
</protein>
<evidence type="ECO:0000313" key="4">
    <source>
        <dbReference type="Proteomes" id="UP000230324"/>
    </source>
</evidence>
<gene>
    <name evidence="3" type="ORF">COS47_01555</name>
</gene>
<feature type="coiled-coil region" evidence="1">
    <location>
        <begin position="59"/>
        <end position="86"/>
    </location>
</feature>
<dbReference type="EMBL" id="PEUV01000032">
    <property type="protein sequence ID" value="PIV12631.1"/>
    <property type="molecule type" value="Genomic_DNA"/>
</dbReference>
<keyword evidence="2" id="KW-0812">Transmembrane</keyword>
<organism evidence="3 4">
    <name type="scientific">Candidatus Nealsonbacteria bacterium CG03_land_8_20_14_0_80_36_12</name>
    <dbReference type="NCBI Taxonomy" id="1974701"/>
    <lineage>
        <taxon>Bacteria</taxon>
        <taxon>Candidatus Nealsoniibacteriota</taxon>
    </lineage>
</organism>
<evidence type="ECO:0000256" key="1">
    <source>
        <dbReference type="SAM" id="Coils"/>
    </source>
</evidence>
<keyword evidence="1" id="KW-0175">Coiled coil</keyword>
<keyword evidence="2" id="KW-1133">Transmembrane helix</keyword>
<feature type="transmembrane region" description="Helical" evidence="2">
    <location>
        <begin position="17"/>
        <end position="35"/>
    </location>
</feature>
<sequence length="94" mass="11135">MNLLKKIQNLSLTARKIIFWLVIIGLSLGLFSFWVKNFQKKVKTFEKEEFQGQLNLPSLGEELKQFEQIKENFEELKKLLEQNEEEPTTTETTE</sequence>
<dbReference type="AlphaFoldDB" id="A0A2M7BY71"/>
<evidence type="ECO:0000256" key="2">
    <source>
        <dbReference type="SAM" id="Phobius"/>
    </source>
</evidence>
<name>A0A2M7BY71_9BACT</name>
<keyword evidence="2" id="KW-0472">Membrane</keyword>
<comment type="caution">
    <text evidence="3">The sequence shown here is derived from an EMBL/GenBank/DDBJ whole genome shotgun (WGS) entry which is preliminary data.</text>
</comment>
<dbReference type="Proteomes" id="UP000230324">
    <property type="component" value="Unassembled WGS sequence"/>
</dbReference>
<reference evidence="4" key="1">
    <citation type="submission" date="2017-09" db="EMBL/GenBank/DDBJ databases">
        <title>Depth-based differentiation of microbial function through sediment-hosted aquifers and enrichment of novel symbionts in the deep terrestrial subsurface.</title>
        <authorList>
            <person name="Probst A.J."/>
            <person name="Ladd B."/>
            <person name="Jarett J.K."/>
            <person name="Geller-Mcgrath D.E."/>
            <person name="Sieber C.M.K."/>
            <person name="Emerson J.B."/>
            <person name="Anantharaman K."/>
            <person name="Thomas B.C."/>
            <person name="Malmstrom R."/>
            <person name="Stieglmeier M."/>
            <person name="Klingl A."/>
            <person name="Woyke T."/>
            <person name="Ryan C.M."/>
            <person name="Banfield J.F."/>
        </authorList>
    </citation>
    <scope>NUCLEOTIDE SEQUENCE [LARGE SCALE GENOMIC DNA]</scope>
</reference>
<evidence type="ECO:0000313" key="3">
    <source>
        <dbReference type="EMBL" id="PIV12631.1"/>
    </source>
</evidence>
<proteinExistence type="predicted"/>